<feature type="region of interest" description="Disordered" evidence="1">
    <location>
        <begin position="1"/>
        <end position="22"/>
    </location>
</feature>
<evidence type="ECO:0000256" key="1">
    <source>
        <dbReference type="SAM" id="MobiDB-lite"/>
    </source>
</evidence>
<organism evidence="2 3">
    <name type="scientific">[Eubacterium] siraeum DSM 15702</name>
    <dbReference type="NCBI Taxonomy" id="428128"/>
    <lineage>
        <taxon>Bacteria</taxon>
        <taxon>Bacillati</taxon>
        <taxon>Bacillota</taxon>
        <taxon>Clostridia</taxon>
        <taxon>Eubacteriales</taxon>
        <taxon>Oscillospiraceae</taxon>
        <taxon>Oscillospiraceae incertae sedis</taxon>
    </lineage>
</organism>
<reference evidence="2" key="2">
    <citation type="submission" date="2014-06" db="EMBL/GenBank/DDBJ databases">
        <title>Draft genome sequence of Eubacterium siraeum (DSM 15702).</title>
        <authorList>
            <person name="Sudarsanam P."/>
            <person name="Ley R."/>
            <person name="Guruge J."/>
            <person name="Turnbaugh P.J."/>
            <person name="Mahowald M."/>
            <person name="Liep D."/>
            <person name="Gordon J."/>
        </authorList>
    </citation>
    <scope>NUCLEOTIDE SEQUENCE</scope>
    <source>
        <strain evidence="2">DSM 15702</strain>
    </source>
</reference>
<sequence>MGRSPKRGEGGSPTLSPFPRERGLGIGIENLIYFIKSVLFLQADINMPLRNAGTICGKGVFVYIGKRQAVYIRLNEENYNISN</sequence>
<name>B0MRN3_9FIRM</name>
<proteinExistence type="predicted"/>
<dbReference type="EMBL" id="ABCA03000055">
    <property type="protein sequence ID" value="EDR99451.1"/>
    <property type="molecule type" value="Genomic_DNA"/>
</dbReference>
<evidence type="ECO:0000313" key="2">
    <source>
        <dbReference type="EMBL" id="EDR99451.1"/>
    </source>
</evidence>
<reference evidence="2" key="1">
    <citation type="submission" date="2007-10" db="EMBL/GenBank/DDBJ databases">
        <authorList>
            <person name="Fulton L."/>
            <person name="Clifton S."/>
            <person name="Fulton B."/>
            <person name="Xu J."/>
            <person name="Minx P."/>
            <person name="Pepin K.H."/>
            <person name="Johnson M."/>
            <person name="Thiruvilangam P."/>
            <person name="Bhonagiri V."/>
            <person name="Nash W.E."/>
            <person name="Mardis E.R."/>
            <person name="Wilson R.K."/>
        </authorList>
    </citation>
    <scope>NUCLEOTIDE SEQUENCE [LARGE SCALE GENOMIC DNA]</scope>
    <source>
        <strain evidence="2">DSM 15702</strain>
    </source>
</reference>
<accession>B0MRN3</accession>
<keyword evidence="3" id="KW-1185">Reference proteome</keyword>
<comment type="caution">
    <text evidence="2">The sequence shown here is derived from an EMBL/GenBank/DDBJ whole genome shotgun (WGS) entry which is preliminary data.</text>
</comment>
<dbReference type="AlphaFoldDB" id="B0MRN3"/>
<protein>
    <submittedName>
        <fullName evidence="2">Uncharacterized protein</fullName>
    </submittedName>
</protein>
<dbReference type="Proteomes" id="UP000005326">
    <property type="component" value="Unassembled WGS sequence"/>
</dbReference>
<gene>
    <name evidence="2" type="ORF">EUBSIR_02515</name>
</gene>
<evidence type="ECO:0000313" key="3">
    <source>
        <dbReference type="Proteomes" id="UP000005326"/>
    </source>
</evidence>